<dbReference type="Pfam" id="PF14230">
    <property type="entry name" value="DUF4333"/>
    <property type="match status" value="1"/>
</dbReference>
<dbReference type="EMBL" id="JAAMPA010000002">
    <property type="protein sequence ID" value="NIH69089.1"/>
    <property type="molecule type" value="Genomic_DNA"/>
</dbReference>
<reference evidence="2" key="1">
    <citation type="journal article" date="2014" name="Int. J. Syst. Evol. Microbiol.">
        <title>Complete genome of a new Firmicutes species belonging to the dominant human colonic microbiota ('Ruminococcus bicirculans') reveals two chromosomes and a selective capacity to utilize plant glucans.</title>
        <authorList>
            <consortium name="NISC Comparative Sequencing Program"/>
            <person name="Wegmann U."/>
            <person name="Louis P."/>
            <person name="Goesmann A."/>
            <person name="Henrissat B."/>
            <person name="Duncan S.H."/>
            <person name="Flint H.J."/>
        </authorList>
    </citation>
    <scope>NUCLEOTIDE SEQUENCE</scope>
    <source>
        <strain evidence="2">CGMCC 4.5581</strain>
    </source>
</reference>
<accession>A0A846M086</accession>
<evidence type="ECO:0000313" key="3">
    <source>
        <dbReference type="EMBL" id="NIH69089.1"/>
    </source>
</evidence>
<name>A0A846M086_9ACTN</name>
<dbReference type="AlphaFoldDB" id="A0A846M086"/>
<protein>
    <recommendedName>
        <fullName evidence="1">DUF4333 domain-containing protein</fullName>
    </recommendedName>
</protein>
<evidence type="ECO:0000313" key="4">
    <source>
        <dbReference type="Proteomes" id="UP000552836"/>
    </source>
</evidence>
<proteinExistence type="predicted"/>
<dbReference type="InterPro" id="IPR025637">
    <property type="entry name" value="DUF4333"/>
</dbReference>
<dbReference type="Proteomes" id="UP000552836">
    <property type="component" value="Unassembled WGS sequence"/>
</dbReference>
<comment type="caution">
    <text evidence="3">The sequence shown here is derived from an EMBL/GenBank/DDBJ whole genome shotgun (WGS) entry which is preliminary data.</text>
</comment>
<evidence type="ECO:0000259" key="1">
    <source>
        <dbReference type="Pfam" id="PF14230"/>
    </source>
</evidence>
<reference evidence="2" key="4">
    <citation type="submission" date="2024-05" db="EMBL/GenBank/DDBJ databases">
        <authorList>
            <person name="Sun Q."/>
            <person name="Zhou Y."/>
        </authorList>
    </citation>
    <scope>NUCLEOTIDE SEQUENCE</scope>
    <source>
        <strain evidence="2">CGMCC 4.5581</strain>
    </source>
</reference>
<feature type="domain" description="DUF4333" evidence="1">
    <location>
        <begin position="8"/>
        <end position="83"/>
    </location>
</feature>
<evidence type="ECO:0000313" key="5">
    <source>
        <dbReference type="Proteomes" id="UP000648663"/>
    </source>
</evidence>
<dbReference type="EMBL" id="BMMI01000007">
    <property type="protein sequence ID" value="GGL77625.1"/>
    <property type="molecule type" value="Genomic_DNA"/>
</dbReference>
<gene>
    <name evidence="3" type="ORF">FB380_003577</name>
    <name evidence="2" type="ORF">GCM10011589_37100</name>
</gene>
<dbReference type="RefSeq" id="WP_166756672.1">
    <property type="nucleotide sequence ID" value="NZ_BAABJU010000003.1"/>
</dbReference>
<reference evidence="3 4" key="3">
    <citation type="submission" date="2020-02" db="EMBL/GenBank/DDBJ databases">
        <title>Sequencing the genomes of 1000 actinobacteria strains.</title>
        <authorList>
            <person name="Klenk H.-P."/>
        </authorList>
    </citation>
    <scope>NUCLEOTIDE SEQUENCE [LARGE SCALE GENOMIC DNA]</scope>
    <source>
        <strain evidence="3 4">DSM 45201</strain>
    </source>
</reference>
<sequence length="90" mass="9261">MALAVLVVVAASTMSSPLGGTRLDPAAVERAVADQFEDREGVALELSCADELPVRDGATYSCAGRTVDGEPVTISITLTGEDGDYTWAAS</sequence>
<organism evidence="3 4">
    <name type="scientific">Modestobacter marinus</name>
    <dbReference type="NCBI Taxonomy" id="477641"/>
    <lineage>
        <taxon>Bacteria</taxon>
        <taxon>Bacillati</taxon>
        <taxon>Actinomycetota</taxon>
        <taxon>Actinomycetes</taxon>
        <taxon>Geodermatophilales</taxon>
        <taxon>Geodermatophilaceae</taxon>
        <taxon>Modestobacter</taxon>
    </lineage>
</organism>
<keyword evidence="5" id="KW-1185">Reference proteome</keyword>
<evidence type="ECO:0000313" key="2">
    <source>
        <dbReference type="EMBL" id="GGL77625.1"/>
    </source>
</evidence>
<reference evidence="5" key="2">
    <citation type="journal article" date="2019" name="Int. J. Syst. Evol. Microbiol.">
        <title>The Global Catalogue of Microorganisms (GCM) 10K type strain sequencing project: providing services to taxonomists for standard genome sequencing and annotation.</title>
        <authorList>
            <consortium name="The Broad Institute Genomics Platform"/>
            <consortium name="The Broad Institute Genome Sequencing Center for Infectious Disease"/>
            <person name="Wu L."/>
            <person name="Ma J."/>
        </authorList>
    </citation>
    <scope>NUCLEOTIDE SEQUENCE [LARGE SCALE GENOMIC DNA]</scope>
    <source>
        <strain evidence="5">CGMCC 4.5581</strain>
    </source>
</reference>
<dbReference type="Proteomes" id="UP000648663">
    <property type="component" value="Unassembled WGS sequence"/>
</dbReference>